<dbReference type="GeneID" id="19399033"/>
<comment type="domain">
    <text evidence="13">The DHHC domain is required for palmitoyltransferase activity.</text>
</comment>
<reference evidence="16 17" key="2">
    <citation type="journal article" date="2013" name="PLoS Genet.">
        <title>Comparative genome structure, secondary metabolite, and effector coding capacity across Cochliobolus pathogens.</title>
        <authorList>
            <person name="Condon B.J."/>
            <person name="Leng Y."/>
            <person name="Wu D."/>
            <person name="Bushley K.E."/>
            <person name="Ohm R.A."/>
            <person name="Otillar R."/>
            <person name="Martin J."/>
            <person name="Schackwitz W."/>
            <person name="Grimwood J."/>
            <person name="MohdZainudin N."/>
            <person name="Xue C."/>
            <person name="Wang R."/>
            <person name="Manning V.A."/>
            <person name="Dhillon B."/>
            <person name="Tu Z.J."/>
            <person name="Steffenson B.J."/>
            <person name="Salamov A."/>
            <person name="Sun H."/>
            <person name="Lowry S."/>
            <person name="LaButti K."/>
            <person name="Han J."/>
            <person name="Copeland A."/>
            <person name="Lindquist E."/>
            <person name="Barry K."/>
            <person name="Schmutz J."/>
            <person name="Baker S.E."/>
            <person name="Ciuffetti L.M."/>
            <person name="Grigoriev I.V."/>
            <person name="Zhong S."/>
            <person name="Turgeon B.G."/>
        </authorList>
    </citation>
    <scope>NUCLEOTIDE SEQUENCE [LARGE SCALE GENOMIC DNA]</scope>
    <source>
        <strain evidence="17">28A</strain>
    </source>
</reference>
<sequence>MAAAKPSDSNGQAAGDHELEQMADKKPSLPVEEDLMQLARLGEIGAIQKLFDSGKYDATYKDEQGITPLHWAAINNHYALCHFLIQAGAPINAKGGDAVATPVLWAAKRCNYYVVNLLLDHGADPLLTDDQGFNLLHSATLDGNVFQLVLLLHQDIPVDIPDPQSHTPLMWAAYKGYPSCVDLFLRWGANVYATDDQGFTALHWALVKGSQGSIQKLLEYGADRFAKNNDGKTPEVTAQEMNTTRQWHRALSEAGFDRNGNPKQFPIPGIKDARWFLNRFMFFWPFAILFVGLYLVSHYPAFLGIPLSLIVTYLMQWGSQKLLKWGPSNMRSVPHTPFLAGIFASTLFWVGLRWITTVLPLTIRTSFFLNLLFAIFYSLTAYFYFFAMTCDPGFVPKSASRSASKAVIDELMELRQFDEHHFCVNCMVRKPLRSKHCKRCERCVAKSDHHCPWVNNCVGNNNHRHFVFYLLALETGIVLFVRLVLDYLEIREAPKEFAECAVISPELCKVLNKDPFTIVLAIWATFQLTWVTMLLCVQLLQIARNLTTYESMRGHLNSHTAANAVNSFVTTGDISQEVSSGGNAPTNGFGSGQDTGDAPRRREPKASILDQWKRLLGIDTFVTIAFHGSQGEQMRRQRQGNPFSRGMVTNCKDFWCDASPVFGSKESGYARLGGERVDYTRLYEVPKMKYQRNGGGEGGRYESVAGEEEAS</sequence>
<name>R0K2B9_EXST2</name>
<feature type="region of interest" description="Disordered" evidence="14">
    <location>
        <begin position="1"/>
        <end position="24"/>
    </location>
</feature>
<dbReference type="InterPro" id="IPR036770">
    <property type="entry name" value="Ankyrin_rpt-contain_sf"/>
</dbReference>
<dbReference type="Proteomes" id="UP000016935">
    <property type="component" value="Unassembled WGS sequence"/>
</dbReference>
<evidence type="ECO:0000256" key="5">
    <source>
        <dbReference type="ARBA" id="ARBA00022737"/>
    </source>
</evidence>
<dbReference type="SMART" id="SM00248">
    <property type="entry name" value="ANK"/>
    <property type="match status" value="5"/>
</dbReference>
<keyword evidence="7 12" id="KW-0040">ANK repeat</keyword>
<feature type="region of interest" description="Disordered" evidence="14">
    <location>
        <begin position="690"/>
        <end position="711"/>
    </location>
</feature>
<keyword evidence="13" id="KW-0012">Acyltransferase</keyword>
<feature type="transmembrane region" description="Helical" evidence="13">
    <location>
        <begin position="338"/>
        <end position="355"/>
    </location>
</feature>
<dbReference type="FunFam" id="1.25.40.20:FF:000397">
    <property type="entry name" value="ATP binding"/>
    <property type="match status" value="1"/>
</dbReference>
<keyword evidence="9" id="KW-0564">Palmitate</keyword>
<feature type="repeat" description="ANK" evidence="12">
    <location>
        <begin position="197"/>
        <end position="229"/>
    </location>
</feature>
<evidence type="ECO:0000256" key="6">
    <source>
        <dbReference type="ARBA" id="ARBA00022989"/>
    </source>
</evidence>
<proteinExistence type="inferred from homology"/>
<evidence type="ECO:0000256" key="12">
    <source>
        <dbReference type="PROSITE-ProRule" id="PRU00023"/>
    </source>
</evidence>
<feature type="transmembrane region" description="Helical" evidence="13">
    <location>
        <begin position="466"/>
        <end position="485"/>
    </location>
</feature>
<comment type="catalytic activity">
    <reaction evidence="11 13">
        <text>L-cysteinyl-[protein] + hexadecanoyl-CoA = S-hexadecanoyl-L-cysteinyl-[protein] + CoA</text>
        <dbReference type="Rhea" id="RHEA:36683"/>
        <dbReference type="Rhea" id="RHEA-COMP:10131"/>
        <dbReference type="Rhea" id="RHEA-COMP:11032"/>
        <dbReference type="ChEBI" id="CHEBI:29950"/>
        <dbReference type="ChEBI" id="CHEBI:57287"/>
        <dbReference type="ChEBI" id="CHEBI:57379"/>
        <dbReference type="ChEBI" id="CHEBI:74151"/>
        <dbReference type="EC" id="2.3.1.225"/>
    </reaction>
</comment>
<feature type="compositionally biased region" description="Polar residues" evidence="14">
    <location>
        <begin position="576"/>
        <end position="594"/>
    </location>
</feature>
<dbReference type="GO" id="GO:0031901">
    <property type="term" value="C:early endosome membrane"/>
    <property type="evidence" value="ECO:0007669"/>
    <property type="project" value="UniProtKB-SubCell"/>
</dbReference>
<gene>
    <name evidence="16" type="ORF">SETTUDRAFT_164196</name>
</gene>
<keyword evidence="13" id="KW-0808">Transferase</keyword>
<evidence type="ECO:0000256" key="9">
    <source>
        <dbReference type="ARBA" id="ARBA00023139"/>
    </source>
</evidence>
<evidence type="ECO:0000256" key="7">
    <source>
        <dbReference type="ARBA" id="ARBA00023043"/>
    </source>
</evidence>
<dbReference type="InterPro" id="IPR001594">
    <property type="entry name" value="Palmitoyltrfase_DHHC"/>
</dbReference>
<evidence type="ECO:0000256" key="3">
    <source>
        <dbReference type="ARBA" id="ARBA00010104"/>
    </source>
</evidence>
<reference evidence="16 17" key="1">
    <citation type="journal article" date="2012" name="PLoS Pathog.">
        <title>Diverse lifestyles and strategies of plant pathogenesis encoded in the genomes of eighteen Dothideomycetes fungi.</title>
        <authorList>
            <person name="Ohm R.A."/>
            <person name="Feau N."/>
            <person name="Henrissat B."/>
            <person name="Schoch C.L."/>
            <person name="Horwitz B.A."/>
            <person name="Barry K.W."/>
            <person name="Condon B.J."/>
            <person name="Copeland A.C."/>
            <person name="Dhillon B."/>
            <person name="Glaser F."/>
            <person name="Hesse C.N."/>
            <person name="Kosti I."/>
            <person name="LaButti K."/>
            <person name="Lindquist E.A."/>
            <person name="Lucas S."/>
            <person name="Salamov A.A."/>
            <person name="Bradshaw R.E."/>
            <person name="Ciuffetti L."/>
            <person name="Hamelin R.C."/>
            <person name="Kema G.H.J."/>
            <person name="Lawrence C."/>
            <person name="Scott J.A."/>
            <person name="Spatafora J.W."/>
            <person name="Turgeon B.G."/>
            <person name="de Wit P.J.G.M."/>
            <person name="Zhong S."/>
            <person name="Goodwin S.B."/>
            <person name="Grigoriev I.V."/>
        </authorList>
    </citation>
    <scope>NUCLEOTIDE SEQUENCE [LARGE SCALE GENOMIC DNA]</scope>
    <source>
        <strain evidence="17">28A</strain>
    </source>
</reference>
<dbReference type="STRING" id="671987.R0K2B9"/>
<evidence type="ECO:0000313" key="16">
    <source>
        <dbReference type="EMBL" id="EOA83764.1"/>
    </source>
</evidence>
<feature type="compositionally biased region" description="Basic and acidic residues" evidence="14">
    <location>
        <begin position="15"/>
        <end position="24"/>
    </location>
</feature>
<feature type="transmembrane region" description="Helical" evidence="13">
    <location>
        <begin position="520"/>
        <end position="543"/>
    </location>
</feature>
<evidence type="ECO:0000256" key="1">
    <source>
        <dbReference type="ARBA" id="ARBA00002100"/>
    </source>
</evidence>
<comment type="subcellular location">
    <subcellularLocation>
        <location evidence="2">Early endosome membrane</location>
        <topology evidence="2">Multi-pass membrane protein</topology>
    </subcellularLocation>
</comment>
<evidence type="ECO:0000256" key="11">
    <source>
        <dbReference type="ARBA" id="ARBA00048048"/>
    </source>
</evidence>
<dbReference type="InterPro" id="IPR002110">
    <property type="entry name" value="Ankyrin_rpt"/>
</dbReference>
<dbReference type="RefSeq" id="XP_008028262.1">
    <property type="nucleotide sequence ID" value="XM_008030071.1"/>
</dbReference>
<keyword evidence="5" id="KW-0677">Repeat</keyword>
<keyword evidence="8 13" id="KW-0472">Membrane</keyword>
<dbReference type="SUPFAM" id="SSF48403">
    <property type="entry name" value="Ankyrin repeat"/>
    <property type="match status" value="1"/>
</dbReference>
<feature type="repeat" description="ANK" evidence="12">
    <location>
        <begin position="164"/>
        <end position="196"/>
    </location>
</feature>
<protein>
    <recommendedName>
        <fullName evidence="13">Palmitoyltransferase</fullName>
        <ecNumber evidence="13">2.3.1.225</ecNumber>
    </recommendedName>
</protein>
<evidence type="ECO:0000313" key="17">
    <source>
        <dbReference type="Proteomes" id="UP000016935"/>
    </source>
</evidence>
<evidence type="ECO:0000256" key="2">
    <source>
        <dbReference type="ARBA" id="ARBA00004520"/>
    </source>
</evidence>
<evidence type="ECO:0000256" key="10">
    <source>
        <dbReference type="ARBA" id="ARBA00023288"/>
    </source>
</evidence>
<dbReference type="PROSITE" id="PS50297">
    <property type="entry name" value="ANK_REP_REGION"/>
    <property type="match status" value="3"/>
</dbReference>
<dbReference type="PANTHER" id="PTHR24161">
    <property type="entry name" value="ANK_REP_REGION DOMAIN-CONTAINING PROTEIN-RELATED"/>
    <property type="match status" value="1"/>
</dbReference>
<keyword evidence="6 13" id="KW-1133">Transmembrane helix</keyword>
<feature type="transmembrane region" description="Helical" evidence="13">
    <location>
        <begin position="276"/>
        <end position="295"/>
    </location>
</feature>
<feature type="transmembrane region" description="Helical" evidence="13">
    <location>
        <begin position="301"/>
        <end position="318"/>
    </location>
</feature>
<dbReference type="HOGENOM" id="CLU_012510_1_0_1"/>
<evidence type="ECO:0000256" key="8">
    <source>
        <dbReference type="ARBA" id="ARBA00023136"/>
    </source>
</evidence>
<organism evidence="16 17">
    <name type="scientific">Exserohilum turcicum (strain 28A)</name>
    <name type="common">Northern leaf blight fungus</name>
    <name type="synonym">Setosphaeria turcica</name>
    <dbReference type="NCBI Taxonomy" id="671987"/>
    <lineage>
        <taxon>Eukaryota</taxon>
        <taxon>Fungi</taxon>
        <taxon>Dikarya</taxon>
        <taxon>Ascomycota</taxon>
        <taxon>Pezizomycotina</taxon>
        <taxon>Dothideomycetes</taxon>
        <taxon>Pleosporomycetidae</taxon>
        <taxon>Pleosporales</taxon>
        <taxon>Pleosporineae</taxon>
        <taxon>Pleosporaceae</taxon>
        <taxon>Exserohilum</taxon>
    </lineage>
</organism>
<feature type="domain" description="Palmitoyltransferase DHHC" evidence="15">
    <location>
        <begin position="417"/>
        <end position="553"/>
    </location>
</feature>
<dbReference type="PRINTS" id="PR01415">
    <property type="entry name" value="ANKYRIN"/>
</dbReference>
<dbReference type="PANTHER" id="PTHR24161:SF85">
    <property type="entry name" value="PALMITOYLTRANSFERASE HIP14"/>
    <property type="match status" value="1"/>
</dbReference>
<evidence type="ECO:0000256" key="4">
    <source>
        <dbReference type="ARBA" id="ARBA00022692"/>
    </source>
</evidence>
<dbReference type="Pfam" id="PF01529">
    <property type="entry name" value="DHHC"/>
    <property type="match status" value="1"/>
</dbReference>
<dbReference type="AlphaFoldDB" id="R0K2B9"/>
<feature type="region of interest" description="Disordered" evidence="14">
    <location>
        <begin position="576"/>
        <end position="601"/>
    </location>
</feature>
<dbReference type="GO" id="GO:0019706">
    <property type="term" value="F:protein-cysteine S-palmitoyltransferase activity"/>
    <property type="evidence" value="ECO:0007669"/>
    <property type="project" value="UniProtKB-EC"/>
</dbReference>
<dbReference type="Gene3D" id="1.25.40.20">
    <property type="entry name" value="Ankyrin repeat-containing domain"/>
    <property type="match status" value="1"/>
</dbReference>
<keyword evidence="17" id="KW-1185">Reference proteome</keyword>
<evidence type="ECO:0000256" key="14">
    <source>
        <dbReference type="SAM" id="MobiDB-lite"/>
    </source>
</evidence>
<dbReference type="EMBL" id="KB908814">
    <property type="protein sequence ID" value="EOA83764.1"/>
    <property type="molecule type" value="Genomic_DNA"/>
</dbReference>
<comment type="function">
    <text evidence="1">Palmitoyltransferase specific for casein kinase 1.</text>
</comment>
<dbReference type="PROSITE" id="PS50216">
    <property type="entry name" value="DHHC"/>
    <property type="match status" value="1"/>
</dbReference>
<evidence type="ECO:0000256" key="13">
    <source>
        <dbReference type="RuleBase" id="RU079119"/>
    </source>
</evidence>
<comment type="similarity">
    <text evidence="3">Belongs to the DHHC palmitoyltransferase family. AKR/ZDHHC17 subfamily.</text>
</comment>
<dbReference type="Pfam" id="PF12796">
    <property type="entry name" value="Ank_2"/>
    <property type="match status" value="2"/>
</dbReference>
<dbReference type="OrthoDB" id="6781668at2759"/>
<evidence type="ECO:0000259" key="15">
    <source>
        <dbReference type="Pfam" id="PF01529"/>
    </source>
</evidence>
<accession>R0K2B9</accession>
<dbReference type="PROSITE" id="PS50088">
    <property type="entry name" value="ANK_REPEAT"/>
    <property type="match status" value="4"/>
</dbReference>
<dbReference type="eggNOG" id="KOG0509">
    <property type="taxonomic scope" value="Eukaryota"/>
</dbReference>
<keyword evidence="4 13" id="KW-0812">Transmembrane</keyword>
<dbReference type="EC" id="2.3.1.225" evidence="13"/>
<feature type="repeat" description="ANK" evidence="12">
    <location>
        <begin position="98"/>
        <end position="130"/>
    </location>
</feature>
<keyword evidence="10" id="KW-0449">Lipoprotein</keyword>
<feature type="transmembrane region" description="Helical" evidence="13">
    <location>
        <begin position="367"/>
        <end position="387"/>
    </location>
</feature>
<feature type="repeat" description="ANK" evidence="12">
    <location>
        <begin position="64"/>
        <end position="96"/>
    </location>
</feature>